<dbReference type="InterPro" id="IPR013783">
    <property type="entry name" value="Ig-like_fold"/>
</dbReference>
<proteinExistence type="predicted"/>
<dbReference type="InterPro" id="IPR011964">
    <property type="entry name" value="YVTN_b-propeller_repeat"/>
</dbReference>
<dbReference type="Pfam" id="PF00041">
    <property type="entry name" value="fn3"/>
    <property type="match status" value="1"/>
</dbReference>
<name>A0A6J7EMS5_9ZZZZ</name>
<dbReference type="InterPro" id="IPR003961">
    <property type="entry name" value="FN3_dom"/>
</dbReference>
<dbReference type="InterPro" id="IPR015943">
    <property type="entry name" value="WD40/YVTN_repeat-like_dom_sf"/>
</dbReference>
<keyword evidence="1" id="KW-0812">Transmembrane</keyword>
<dbReference type="NCBIfam" id="TIGR02276">
    <property type="entry name" value="beta_rpt_yvtn"/>
    <property type="match status" value="1"/>
</dbReference>
<dbReference type="PRINTS" id="PR00014">
    <property type="entry name" value="FNTYPEIII"/>
</dbReference>
<dbReference type="EMBL" id="CAFBPM010000011">
    <property type="protein sequence ID" value="CAB5025979.1"/>
    <property type="molecule type" value="Genomic_DNA"/>
</dbReference>
<dbReference type="InterPro" id="IPR011045">
    <property type="entry name" value="N2O_reductase_N"/>
</dbReference>
<dbReference type="PROSITE" id="PS50853">
    <property type="entry name" value="FN3"/>
    <property type="match status" value="1"/>
</dbReference>
<keyword evidence="1" id="KW-1133">Transmembrane helix</keyword>
<evidence type="ECO:0000313" key="3">
    <source>
        <dbReference type="EMBL" id="CAB4884707.1"/>
    </source>
</evidence>
<dbReference type="SMART" id="SM00060">
    <property type="entry name" value="FN3"/>
    <property type="match status" value="1"/>
</dbReference>
<accession>A0A6J7EMS5</accession>
<gene>
    <name evidence="3" type="ORF">UFOPK3427_01944</name>
    <name evidence="4" type="ORF">UFOPK4112_01222</name>
</gene>
<dbReference type="SUPFAM" id="SSF50974">
    <property type="entry name" value="Nitrous oxide reductase, N-terminal domain"/>
    <property type="match status" value="1"/>
</dbReference>
<feature type="transmembrane region" description="Helical" evidence="1">
    <location>
        <begin position="253"/>
        <end position="273"/>
    </location>
</feature>
<dbReference type="PANTHER" id="PTHR47197">
    <property type="entry name" value="PROTEIN NIRF"/>
    <property type="match status" value="1"/>
</dbReference>
<dbReference type="Gene3D" id="2.130.10.10">
    <property type="entry name" value="YVTN repeat-like/Quinoprotein amine dehydrogenase"/>
    <property type="match status" value="2"/>
</dbReference>
<keyword evidence="1" id="KW-0472">Membrane</keyword>
<dbReference type="PANTHER" id="PTHR47197:SF3">
    <property type="entry name" value="DIHYDRO-HEME D1 DEHYDROGENASE"/>
    <property type="match status" value="1"/>
</dbReference>
<evidence type="ECO:0000256" key="1">
    <source>
        <dbReference type="SAM" id="Phobius"/>
    </source>
</evidence>
<dbReference type="AlphaFoldDB" id="A0A6J7EMS5"/>
<reference evidence="3" key="1">
    <citation type="submission" date="2020-05" db="EMBL/GenBank/DDBJ databases">
        <authorList>
            <person name="Chiriac C."/>
            <person name="Salcher M."/>
            <person name="Ghai R."/>
            <person name="Kavagutti S V."/>
        </authorList>
    </citation>
    <scope>NUCLEOTIDE SEQUENCE</scope>
</reference>
<dbReference type="Gene3D" id="2.60.40.10">
    <property type="entry name" value="Immunoglobulins"/>
    <property type="match status" value="1"/>
</dbReference>
<feature type="domain" description="Fibronectin type-III" evidence="2">
    <location>
        <begin position="148"/>
        <end position="238"/>
    </location>
</feature>
<organism evidence="3">
    <name type="scientific">freshwater metagenome</name>
    <dbReference type="NCBI Taxonomy" id="449393"/>
    <lineage>
        <taxon>unclassified sequences</taxon>
        <taxon>metagenomes</taxon>
        <taxon>ecological metagenomes</taxon>
    </lineage>
</organism>
<protein>
    <submittedName>
        <fullName evidence="3">Unannotated protein</fullName>
    </submittedName>
</protein>
<evidence type="ECO:0000259" key="2">
    <source>
        <dbReference type="PROSITE" id="PS50853"/>
    </source>
</evidence>
<dbReference type="EMBL" id="CAFBLT010000004">
    <property type="protein sequence ID" value="CAB4884707.1"/>
    <property type="molecule type" value="Genomic_DNA"/>
</dbReference>
<dbReference type="InterPro" id="IPR051200">
    <property type="entry name" value="Host-pathogen_enzymatic-act"/>
</dbReference>
<dbReference type="InterPro" id="IPR036116">
    <property type="entry name" value="FN3_sf"/>
</dbReference>
<evidence type="ECO:0000313" key="4">
    <source>
        <dbReference type="EMBL" id="CAB5025979.1"/>
    </source>
</evidence>
<sequence>MSPDGSSVWVTNQSAGTVSRIATSDNTVTSITVGSGPEFVAVSPDGLSVWVTNLNSGTVSRISTTAPYAVTSITVGLDPLFVAVSPDGLSVWVTNYGGTTVSRIDTSNNAVTPITVGSNPYGVAVSPDGSSVWVTNYIDGTVSRIIFPPQPPSNVTATPGDAKSTISWAAPTNTGGSPITGYTATASPGGKSCTTTTATSCTISGLANGTTYDVSVTASNAVGTSEPSVVAVTPAVPVVTAATAKLAATGSDLFSPSWLVVALFGLGGGALLVSRRRKIQSQS</sequence>
<dbReference type="SUPFAM" id="SSF49265">
    <property type="entry name" value="Fibronectin type III"/>
    <property type="match status" value="1"/>
</dbReference>
<dbReference type="CDD" id="cd00063">
    <property type="entry name" value="FN3"/>
    <property type="match status" value="1"/>
</dbReference>